<feature type="signal peptide" evidence="9">
    <location>
        <begin position="1"/>
        <end position="22"/>
    </location>
</feature>
<feature type="region of interest" description="Disordered" evidence="8">
    <location>
        <begin position="63"/>
        <end position="84"/>
    </location>
</feature>
<comment type="similarity">
    <text evidence="2">Belongs to the outer membrane factor (OMF) (TC 1.B.17) family.</text>
</comment>
<dbReference type="PANTHER" id="PTHR30026:SF20">
    <property type="entry name" value="OUTER MEMBRANE PROTEIN TOLC"/>
    <property type="match status" value="1"/>
</dbReference>
<keyword evidence="3" id="KW-0813">Transport</keyword>
<dbReference type="EMBL" id="JACORU010000011">
    <property type="protein sequence ID" value="MBC5767463.1"/>
    <property type="molecule type" value="Genomic_DNA"/>
</dbReference>
<keyword evidence="6" id="KW-0472">Membrane</keyword>
<accession>A0A923MBR2</accession>
<evidence type="ECO:0000256" key="8">
    <source>
        <dbReference type="SAM" id="MobiDB-lite"/>
    </source>
</evidence>
<keyword evidence="4" id="KW-1134">Transmembrane beta strand</keyword>
<dbReference type="GO" id="GO:0015288">
    <property type="term" value="F:porin activity"/>
    <property type="evidence" value="ECO:0007669"/>
    <property type="project" value="TreeGrafter"/>
</dbReference>
<dbReference type="RefSeq" id="WP_187083959.1">
    <property type="nucleotide sequence ID" value="NZ_JACORU010000011.1"/>
</dbReference>
<evidence type="ECO:0000256" key="7">
    <source>
        <dbReference type="ARBA" id="ARBA00023237"/>
    </source>
</evidence>
<dbReference type="PANTHER" id="PTHR30026">
    <property type="entry name" value="OUTER MEMBRANE PROTEIN TOLC"/>
    <property type="match status" value="1"/>
</dbReference>
<evidence type="ECO:0000313" key="10">
    <source>
        <dbReference type="EMBL" id="MBC5767463.1"/>
    </source>
</evidence>
<dbReference type="Gene3D" id="1.20.1600.10">
    <property type="entry name" value="Outer membrane efflux proteins (OEP)"/>
    <property type="match status" value="1"/>
</dbReference>
<dbReference type="AlphaFoldDB" id="A0A923MBR2"/>
<feature type="chain" id="PRO_5037850978" evidence="9">
    <location>
        <begin position="23"/>
        <end position="398"/>
    </location>
</feature>
<proteinExistence type="inferred from homology"/>
<dbReference type="GO" id="GO:0009279">
    <property type="term" value="C:cell outer membrane"/>
    <property type="evidence" value="ECO:0007669"/>
    <property type="project" value="UniProtKB-SubCell"/>
</dbReference>
<evidence type="ECO:0000256" key="6">
    <source>
        <dbReference type="ARBA" id="ARBA00023136"/>
    </source>
</evidence>
<name>A0A923MBR2_9BURK</name>
<gene>
    <name evidence="10" type="ORF">H8R02_23555</name>
</gene>
<keyword evidence="11" id="KW-1185">Reference proteome</keyword>
<evidence type="ECO:0000256" key="4">
    <source>
        <dbReference type="ARBA" id="ARBA00022452"/>
    </source>
</evidence>
<dbReference type="Proteomes" id="UP000596827">
    <property type="component" value="Unassembled WGS sequence"/>
</dbReference>
<dbReference type="GO" id="GO:0015562">
    <property type="term" value="F:efflux transmembrane transporter activity"/>
    <property type="evidence" value="ECO:0007669"/>
    <property type="project" value="InterPro"/>
</dbReference>
<dbReference type="SUPFAM" id="SSF56954">
    <property type="entry name" value="Outer membrane efflux proteins (OEP)"/>
    <property type="match status" value="1"/>
</dbReference>
<sequence>MRLYFPRPWAFVACFIAAGVHAQPAPTLRDSTESAWALTPQARSAQNRQAELEARGRAASSLLAGPPSVGISHRTDRIGSNGGLRETEAELSAPLWWPGVRSANAAQVEADRVAFERQQLLAKAKVAAEVRDLAAQAALAQIERQVALRKAEEAKVLAADVARRVKAGESARVDQLQAEGLLQQAAATQSHADAALARLQGLWRALTGLDRIATLDESPGQAGENAAVAAAQAAVHAARAKLQLTAADKRDPLEVGVGVTRERPAFGSANERSMKLSLRIPLGSEGRNAPKLAGARADLDAAEADAEAVQRTADAERLSATGELEAARRAEVAAAQRARMAAEVQALIAKSYRLGESDLPTRLRAETERFEAELAHARAQVETRRAISKLNQAYGLLP</sequence>
<evidence type="ECO:0000256" key="3">
    <source>
        <dbReference type="ARBA" id="ARBA00022448"/>
    </source>
</evidence>
<keyword evidence="5" id="KW-0812">Transmembrane</keyword>
<organism evidence="10 11">
    <name type="scientific">Ramlibacter albus</name>
    <dbReference type="NCBI Taxonomy" id="2079448"/>
    <lineage>
        <taxon>Bacteria</taxon>
        <taxon>Pseudomonadati</taxon>
        <taxon>Pseudomonadota</taxon>
        <taxon>Betaproteobacteria</taxon>
        <taxon>Burkholderiales</taxon>
        <taxon>Comamonadaceae</taxon>
        <taxon>Ramlibacter</taxon>
    </lineage>
</organism>
<evidence type="ECO:0000256" key="1">
    <source>
        <dbReference type="ARBA" id="ARBA00004442"/>
    </source>
</evidence>
<evidence type="ECO:0000256" key="2">
    <source>
        <dbReference type="ARBA" id="ARBA00007613"/>
    </source>
</evidence>
<evidence type="ECO:0000256" key="5">
    <source>
        <dbReference type="ARBA" id="ARBA00022692"/>
    </source>
</evidence>
<dbReference type="Pfam" id="PF02321">
    <property type="entry name" value="OEP"/>
    <property type="match status" value="1"/>
</dbReference>
<evidence type="ECO:0000256" key="9">
    <source>
        <dbReference type="SAM" id="SignalP"/>
    </source>
</evidence>
<keyword evidence="9" id="KW-0732">Signal</keyword>
<protein>
    <submittedName>
        <fullName evidence="10">TolC family protein</fullName>
    </submittedName>
</protein>
<reference evidence="10" key="1">
    <citation type="submission" date="2020-08" db="EMBL/GenBank/DDBJ databases">
        <title>Ramlibacter sp. GTP1 16S ribosomal RNA gene genome sequencing and assembly.</title>
        <authorList>
            <person name="Kang M."/>
        </authorList>
    </citation>
    <scope>NUCLEOTIDE SEQUENCE</scope>
    <source>
        <strain evidence="10">GTP1</strain>
    </source>
</reference>
<evidence type="ECO:0000313" key="11">
    <source>
        <dbReference type="Proteomes" id="UP000596827"/>
    </source>
</evidence>
<dbReference type="InterPro" id="IPR003423">
    <property type="entry name" value="OMP_efflux"/>
</dbReference>
<keyword evidence="7" id="KW-0998">Cell outer membrane</keyword>
<comment type="subcellular location">
    <subcellularLocation>
        <location evidence="1">Cell outer membrane</location>
    </subcellularLocation>
</comment>
<comment type="caution">
    <text evidence="10">The sequence shown here is derived from an EMBL/GenBank/DDBJ whole genome shotgun (WGS) entry which is preliminary data.</text>
</comment>
<dbReference type="GO" id="GO:1990281">
    <property type="term" value="C:efflux pump complex"/>
    <property type="evidence" value="ECO:0007669"/>
    <property type="project" value="TreeGrafter"/>
</dbReference>
<dbReference type="InterPro" id="IPR051906">
    <property type="entry name" value="TolC-like"/>
</dbReference>